<evidence type="ECO:0000313" key="3">
    <source>
        <dbReference type="EMBL" id="RSU00132.1"/>
    </source>
</evidence>
<dbReference type="OrthoDB" id="9782128at2"/>
<protein>
    <recommendedName>
        <fullName evidence="5">Histidine phosphatase family protein</fullName>
    </recommendedName>
</protein>
<dbReference type="InterPro" id="IPR013078">
    <property type="entry name" value="His_Pase_superF_clade-1"/>
</dbReference>
<dbReference type="InterPro" id="IPR050275">
    <property type="entry name" value="PGM_Phosphatase"/>
</dbReference>
<dbReference type="CDD" id="cd07067">
    <property type="entry name" value="HP_PGM_like"/>
    <property type="match status" value="1"/>
</dbReference>
<dbReference type="GO" id="GO:0016791">
    <property type="term" value="F:phosphatase activity"/>
    <property type="evidence" value="ECO:0007669"/>
    <property type="project" value="TreeGrafter"/>
</dbReference>
<sequence>MTTFYCVRHGKTEFNRDGIFQGGLVDSPLLPEGIKGAHLAGKALKDIKFDLVIASPQKRAQDTAKAIIEERQDNLIIKTIENLREMKFGDWDGKYQTDYLDHPQFKMLVESPQLYNPVEFNGESYDELIERTTNVFHTISKENPDKNILVVAHGLTLLAVLHTLTGGCTADIRKNGFLDNTSITTLEFNSNDNLYSITNWNNTDHLK</sequence>
<feature type="active site" description="Tele-phosphohistidine intermediate" evidence="1">
    <location>
        <position position="9"/>
    </location>
</feature>
<comment type="caution">
    <text evidence="3">The sequence shown here is derived from an EMBL/GenBank/DDBJ whole genome shotgun (WGS) entry which is preliminary data.</text>
</comment>
<dbReference type="Pfam" id="PF00300">
    <property type="entry name" value="His_Phos_1"/>
    <property type="match status" value="1"/>
</dbReference>
<dbReference type="GO" id="GO:0005737">
    <property type="term" value="C:cytoplasm"/>
    <property type="evidence" value="ECO:0007669"/>
    <property type="project" value="TreeGrafter"/>
</dbReference>
<dbReference type="EMBL" id="NGJS01000002">
    <property type="protein sequence ID" value="RSU00132.1"/>
    <property type="molecule type" value="Genomic_DNA"/>
</dbReference>
<reference evidence="3 4" key="1">
    <citation type="submission" date="2017-05" db="EMBL/GenBank/DDBJ databases">
        <title>Vagococcus spp. assemblies.</title>
        <authorList>
            <person name="Gulvik C.A."/>
        </authorList>
    </citation>
    <scope>NUCLEOTIDE SEQUENCE [LARGE SCALE GENOMIC DNA]</scope>
    <source>
        <strain evidence="3 4">SS1995</strain>
    </source>
</reference>
<accession>A0A430A181</accession>
<dbReference type="PANTHER" id="PTHR48100">
    <property type="entry name" value="BROAD-SPECIFICITY PHOSPHATASE YOR283W-RELATED"/>
    <property type="match status" value="1"/>
</dbReference>
<proteinExistence type="predicted"/>
<dbReference type="PANTHER" id="PTHR48100:SF1">
    <property type="entry name" value="HISTIDINE PHOSPHATASE FAMILY PROTEIN-RELATED"/>
    <property type="match status" value="1"/>
</dbReference>
<feature type="binding site" evidence="2">
    <location>
        <begin position="8"/>
        <end position="15"/>
    </location>
    <ligand>
        <name>substrate</name>
    </ligand>
</feature>
<organism evidence="3 4">
    <name type="scientific">Vagococcus vulneris</name>
    <dbReference type="NCBI Taxonomy" id="1977869"/>
    <lineage>
        <taxon>Bacteria</taxon>
        <taxon>Bacillati</taxon>
        <taxon>Bacillota</taxon>
        <taxon>Bacilli</taxon>
        <taxon>Lactobacillales</taxon>
        <taxon>Enterococcaceae</taxon>
        <taxon>Vagococcus</taxon>
    </lineage>
</organism>
<dbReference type="Gene3D" id="3.40.50.1240">
    <property type="entry name" value="Phosphoglycerate mutase-like"/>
    <property type="match status" value="1"/>
</dbReference>
<evidence type="ECO:0008006" key="5">
    <source>
        <dbReference type="Google" id="ProtNLM"/>
    </source>
</evidence>
<dbReference type="AlphaFoldDB" id="A0A430A181"/>
<dbReference type="Proteomes" id="UP000287857">
    <property type="component" value="Unassembled WGS sequence"/>
</dbReference>
<feature type="active site" description="Proton donor/acceptor" evidence="1">
    <location>
        <position position="85"/>
    </location>
</feature>
<gene>
    <name evidence="3" type="ORF">CBF37_02200</name>
</gene>
<dbReference type="SMART" id="SM00855">
    <property type="entry name" value="PGAM"/>
    <property type="match status" value="1"/>
</dbReference>
<dbReference type="InterPro" id="IPR029033">
    <property type="entry name" value="His_PPase_superfam"/>
</dbReference>
<keyword evidence="4" id="KW-1185">Reference proteome</keyword>
<feature type="binding site" evidence="2">
    <location>
        <position position="59"/>
    </location>
    <ligand>
        <name>substrate</name>
    </ligand>
</feature>
<name>A0A430A181_9ENTE</name>
<evidence type="ECO:0000313" key="4">
    <source>
        <dbReference type="Proteomes" id="UP000287857"/>
    </source>
</evidence>
<evidence type="ECO:0000256" key="2">
    <source>
        <dbReference type="PIRSR" id="PIRSR613078-2"/>
    </source>
</evidence>
<dbReference type="RefSeq" id="WP_125983084.1">
    <property type="nucleotide sequence ID" value="NZ_NGJS01000002.1"/>
</dbReference>
<evidence type="ECO:0000256" key="1">
    <source>
        <dbReference type="PIRSR" id="PIRSR613078-1"/>
    </source>
</evidence>
<dbReference type="SUPFAM" id="SSF53254">
    <property type="entry name" value="Phosphoglycerate mutase-like"/>
    <property type="match status" value="1"/>
</dbReference>